<gene>
    <name evidence="5" type="primary">LOC113792404</name>
</gene>
<dbReference type="InParanoid" id="A0A6P6Y1B3"/>
<evidence type="ECO:0000313" key="4">
    <source>
        <dbReference type="Proteomes" id="UP000515146"/>
    </source>
</evidence>
<keyword evidence="3" id="KW-0732">Signal</keyword>
<keyword evidence="2" id="KW-0472">Membrane</keyword>
<feature type="region of interest" description="Disordered" evidence="1">
    <location>
        <begin position="111"/>
        <end position="137"/>
    </location>
</feature>
<evidence type="ECO:0000256" key="3">
    <source>
        <dbReference type="SAM" id="SignalP"/>
    </source>
</evidence>
<dbReference type="Proteomes" id="UP000515146">
    <property type="component" value="Unplaced"/>
</dbReference>
<feature type="chain" id="PRO_5028349733" evidence="3">
    <location>
        <begin position="20"/>
        <end position="261"/>
    </location>
</feature>
<evidence type="ECO:0000313" key="5">
    <source>
        <dbReference type="RefSeq" id="XP_027198094.1"/>
    </source>
</evidence>
<keyword evidence="2" id="KW-0812">Transmembrane</keyword>
<keyword evidence="4" id="KW-1185">Reference proteome</keyword>
<evidence type="ECO:0000256" key="1">
    <source>
        <dbReference type="SAM" id="MobiDB-lite"/>
    </source>
</evidence>
<reference evidence="5" key="1">
    <citation type="submission" date="2025-08" db="UniProtKB">
        <authorList>
            <consortium name="RefSeq"/>
        </authorList>
    </citation>
    <scope>IDENTIFICATION</scope>
    <source>
        <strain evidence="5">Airmid</strain>
    </source>
</reference>
<dbReference type="KEGG" id="dpte:113792404"/>
<dbReference type="RefSeq" id="XP_027198094.1">
    <property type="nucleotide sequence ID" value="XM_027342293.1"/>
</dbReference>
<name>A0A6P6Y1B3_DERPT</name>
<accession>A0A6P6Y1B3</accession>
<evidence type="ECO:0000256" key="2">
    <source>
        <dbReference type="SAM" id="Phobius"/>
    </source>
</evidence>
<protein>
    <submittedName>
        <fullName evidence="5">Uncharacterized protein LOC113792404</fullName>
    </submittedName>
</protein>
<keyword evidence="2" id="KW-1133">Transmembrane helix</keyword>
<organism evidence="4 5">
    <name type="scientific">Dermatophagoides pteronyssinus</name>
    <name type="common">European house dust mite</name>
    <dbReference type="NCBI Taxonomy" id="6956"/>
    <lineage>
        <taxon>Eukaryota</taxon>
        <taxon>Metazoa</taxon>
        <taxon>Ecdysozoa</taxon>
        <taxon>Arthropoda</taxon>
        <taxon>Chelicerata</taxon>
        <taxon>Arachnida</taxon>
        <taxon>Acari</taxon>
        <taxon>Acariformes</taxon>
        <taxon>Sarcoptiformes</taxon>
        <taxon>Astigmata</taxon>
        <taxon>Psoroptidia</taxon>
        <taxon>Analgoidea</taxon>
        <taxon>Pyroglyphidae</taxon>
        <taxon>Dermatophagoidinae</taxon>
        <taxon>Dermatophagoides</taxon>
    </lineage>
</organism>
<feature type="compositionally biased region" description="Basic and acidic residues" evidence="1">
    <location>
        <begin position="122"/>
        <end position="137"/>
    </location>
</feature>
<feature type="transmembrane region" description="Helical" evidence="2">
    <location>
        <begin position="242"/>
        <end position="260"/>
    </location>
</feature>
<sequence>MRFNILLIFTLTIVAIVSGYENNLARSLITNNNRLKKMIEKNAQKYGNETDQSFIGRMQTFSRYVDELMVNLEQFMKNEKLNDIDRPFFQSVEEELVLMQNTIEYELKDYEEQQQHHHHHDTHNDDDHHHGNDTHNDDQKKFILADALFKDGENLKKRVEKDLKNPNYNANLLKLVQKDFEVLDHMCNHLIMFKKIPQYDLHQTYQLYQIEQESIIIQNRLINRLIQLRKKNKNISNGHISIMNNYSTMTVIIIVLFIICI</sequence>
<proteinExistence type="predicted"/>
<dbReference type="AlphaFoldDB" id="A0A6P6Y1B3"/>
<feature type="signal peptide" evidence="3">
    <location>
        <begin position="1"/>
        <end position="19"/>
    </location>
</feature>